<dbReference type="SUPFAM" id="SSF81382">
    <property type="entry name" value="Skp1 dimerisation domain-like"/>
    <property type="match status" value="1"/>
</dbReference>
<evidence type="ECO:0000313" key="4">
    <source>
        <dbReference type="Proteomes" id="UP000320333"/>
    </source>
</evidence>
<dbReference type="Pfam" id="PF01466">
    <property type="entry name" value="Skp1"/>
    <property type="match status" value="1"/>
</dbReference>
<dbReference type="AlphaFoldDB" id="A0A507FDT3"/>
<protein>
    <recommendedName>
        <fullName evidence="2">SKP1 component dimerisation domain-containing protein</fullName>
    </recommendedName>
</protein>
<dbReference type="Proteomes" id="UP000320333">
    <property type="component" value="Unassembled WGS sequence"/>
</dbReference>
<comment type="caution">
    <text evidence="3">The sequence shown here is derived from an EMBL/GenBank/DDBJ whole genome shotgun (WGS) entry which is preliminary data.</text>
</comment>
<organism evidence="3 4">
    <name type="scientific">Chytriomyces confervae</name>
    <dbReference type="NCBI Taxonomy" id="246404"/>
    <lineage>
        <taxon>Eukaryota</taxon>
        <taxon>Fungi</taxon>
        <taxon>Fungi incertae sedis</taxon>
        <taxon>Chytridiomycota</taxon>
        <taxon>Chytridiomycota incertae sedis</taxon>
        <taxon>Chytridiomycetes</taxon>
        <taxon>Chytridiales</taxon>
        <taxon>Chytriomycetaceae</taxon>
        <taxon>Chytriomyces</taxon>
    </lineage>
</organism>
<name>A0A507FDT3_9FUNG</name>
<dbReference type="InterPro" id="IPR036296">
    <property type="entry name" value="SKP1-like_dim_sf"/>
</dbReference>
<feature type="region of interest" description="Disordered" evidence="1">
    <location>
        <begin position="91"/>
        <end position="113"/>
    </location>
</feature>
<accession>A0A507FDT3</accession>
<dbReference type="Gene3D" id="3.30.710.10">
    <property type="entry name" value="Potassium Channel Kv1.1, Chain A"/>
    <property type="match status" value="1"/>
</dbReference>
<evidence type="ECO:0000313" key="3">
    <source>
        <dbReference type="EMBL" id="TPX73905.1"/>
    </source>
</evidence>
<keyword evidence="4" id="KW-1185">Reference proteome</keyword>
<dbReference type="GO" id="GO:0006511">
    <property type="term" value="P:ubiquitin-dependent protein catabolic process"/>
    <property type="evidence" value="ECO:0007669"/>
    <property type="project" value="InterPro"/>
</dbReference>
<evidence type="ECO:0000259" key="2">
    <source>
        <dbReference type="Pfam" id="PF01466"/>
    </source>
</evidence>
<reference evidence="3 4" key="1">
    <citation type="journal article" date="2019" name="Sci. Rep.">
        <title>Comparative genomics of chytrid fungi reveal insights into the obligate biotrophic and pathogenic lifestyle of Synchytrium endobioticum.</title>
        <authorList>
            <person name="van de Vossenberg B.T.L.H."/>
            <person name="Warris S."/>
            <person name="Nguyen H.D.T."/>
            <person name="van Gent-Pelzer M.P.E."/>
            <person name="Joly D.L."/>
            <person name="van de Geest H.C."/>
            <person name="Bonants P.J.M."/>
            <person name="Smith D.S."/>
            <person name="Levesque C.A."/>
            <person name="van der Lee T.A.J."/>
        </authorList>
    </citation>
    <scope>NUCLEOTIDE SEQUENCE [LARGE SCALE GENOMIC DNA]</scope>
    <source>
        <strain evidence="3 4">CBS 675.73</strain>
    </source>
</reference>
<sequence>MQLHWLRLTHPGAVPPVTGPSPKSAKLIEDVWLSIKASKQHSRARYTVSQLGPSKANYLPGYEDAGCRNMIKGKHVEEVRSFFNVVDDFTPEEEEQIRKEARQESLVNTNDAK</sequence>
<feature type="domain" description="SKP1 component dimerisation" evidence="2">
    <location>
        <begin position="69"/>
        <end position="101"/>
    </location>
</feature>
<dbReference type="InterPro" id="IPR016072">
    <property type="entry name" value="Skp1_comp_dimer"/>
</dbReference>
<proteinExistence type="predicted"/>
<dbReference type="OrthoDB" id="2342932at2759"/>
<evidence type="ECO:0000256" key="1">
    <source>
        <dbReference type="SAM" id="MobiDB-lite"/>
    </source>
</evidence>
<dbReference type="InterPro" id="IPR011333">
    <property type="entry name" value="SKP1/BTB/POZ_sf"/>
</dbReference>
<gene>
    <name evidence="3" type="ORF">CcCBS67573_g04828</name>
</gene>
<dbReference type="STRING" id="246404.A0A507FDT3"/>
<dbReference type="EMBL" id="QEAP01000157">
    <property type="protein sequence ID" value="TPX73905.1"/>
    <property type="molecule type" value="Genomic_DNA"/>
</dbReference>